<dbReference type="Gene3D" id="3.10.620.30">
    <property type="match status" value="1"/>
</dbReference>
<evidence type="ECO:0000259" key="3">
    <source>
        <dbReference type="SMART" id="SM00460"/>
    </source>
</evidence>
<evidence type="ECO:0000313" key="5">
    <source>
        <dbReference type="Proteomes" id="UP000262969"/>
    </source>
</evidence>
<feature type="transmembrane region" description="Helical" evidence="2">
    <location>
        <begin position="731"/>
        <end position="752"/>
    </location>
</feature>
<keyword evidence="2" id="KW-1133">Transmembrane helix</keyword>
<evidence type="ECO:0000256" key="2">
    <source>
        <dbReference type="SAM" id="Phobius"/>
    </source>
</evidence>
<feature type="transmembrane region" description="Helical" evidence="2">
    <location>
        <begin position="62"/>
        <end position="78"/>
    </location>
</feature>
<organism evidence="4 5">
    <name type="scientific">Lachnoclostridium phytofermentans</name>
    <dbReference type="NCBI Taxonomy" id="66219"/>
    <lineage>
        <taxon>Bacteria</taxon>
        <taxon>Bacillati</taxon>
        <taxon>Bacillota</taxon>
        <taxon>Clostridia</taxon>
        <taxon>Lachnospirales</taxon>
        <taxon>Lachnospiraceae</taxon>
    </lineage>
</organism>
<feature type="transmembrane region" description="Helical" evidence="2">
    <location>
        <begin position="28"/>
        <end position="50"/>
    </location>
</feature>
<feature type="transmembrane region" description="Helical" evidence="2">
    <location>
        <begin position="142"/>
        <end position="161"/>
    </location>
</feature>
<dbReference type="Proteomes" id="UP000262969">
    <property type="component" value="Unassembled WGS sequence"/>
</dbReference>
<proteinExistence type="predicted"/>
<gene>
    <name evidence="4" type="ORF">DHW61_06985</name>
</gene>
<dbReference type="SUPFAM" id="SSF54001">
    <property type="entry name" value="Cysteine proteinases"/>
    <property type="match status" value="1"/>
</dbReference>
<dbReference type="Pfam" id="PF01841">
    <property type="entry name" value="Transglut_core"/>
    <property type="match status" value="1"/>
</dbReference>
<evidence type="ECO:0000256" key="1">
    <source>
        <dbReference type="SAM" id="MobiDB-lite"/>
    </source>
</evidence>
<comment type="caution">
    <text evidence="4">The sequence shown here is derived from an EMBL/GenBank/DDBJ whole genome shotgun (WGS) entry which is preliminary data.</text>
</comment>
<dbReference type="PANTHER" id="PTHR42736:SF1">
    <property type="entry name" value="PROTEIN-GLUTAMINE GAMMA-GLUTAMYLTRANSFERASE"/>
    <property type="match status" value="1"/>
</dbReference>
<accession>A0A3D2X4W8</accession>
<protein>
    <recommendedName>
        <fullName evidence="3">Transglutaminase-like domain-containing protein</fullName>
    </recommendedName>
</protein>
<feature type="transmembrane region" description="Helical" evidence="2">
    <location>
        <begin position="90"/>
        <end position="113"/>
    </location>
</feature>
<dbReference type="PANTHER" id="PTHR42736">
    <property type="entry name" value="PROTEIN-GLUTAMINE GAMMA-GLUTAMYLTRANSFERASE"/>
    <property type="match status" value="1"/>
</dbReference>
<reference evidence="4 5" key="1">
    <citation type="journal article" date="2018" name="Nat. Biotechnol.">
        <title>A standardized bacterial taxonomy based on genome phylogeny substantially revises the tree of life.</title>
        <authorList>
            <person name="Parks D.H."/>
            <person name="Chuvochina M."/>
            <person name="Waite D.W."/>
            <person name="Rinke C."/>
            <person name="Skarshewski A."/>
            <person name="Chaumeil P.A."/>
            <person name="Hugenholtz P."/>
        </authorList>
    </citation>
    <scope>NUCLEOTIDE SEQUENCE [LARGE SCALE GENOMIC DNA]</scope>
    <source>
        <strain evidence="4">UBA11728</strain>
    </source>
</reference>
<sequence length="870" mass="100036">MGHKKNTSTSIRIYDSIRVSSNRSGKKLWWNWILEYMIVFTGAASVIYGFATALSLPLKHDTLIFCGLLLTGLFLGLWEGGKIARYAWPVSFVIATYVIWKFIDVIVNGFFYIENAILRQLNQYFGLQLYLYVAKGDQRLCVTSFLLVVFALLILILSLIVWKRCTRFAYLFLVIVVYGSILLLGIVPPWRPLLLTLLVVYSVESMDYIPVSMHKFNRKNKQDRIGVEGKKQAVRVKSALIICVVTLVSMFLGYSLLSPKYYEKNINLKESKVKIQNFLNDFSYEDTLEMLRNKFGEIPFIKNKEKVSGGLNSGKINQVSKVEFTKETALRLTLSQDFNWGYLKGYSGVSYGEDHWGDLSDKDQIRYEKLQEKYHERFNGDDLTAQLLGILFNVEYNLNGQSLSSAFNLQADLQSMTIEHVNANDKFLYAPYFVQHSLMGGVTSVGDQYFRPLQPQDNYEVLNIYHLRGYYDLIGIALELSFITDSIAGYPEDSVSSIWTYEKDYREFVYDVYTKMPSKGLSRLKNLTFPSDAAGNTRKLEIISSVISYLNRNTNYSLTPGLVPKGEDYVEYFLFDNKVGYCAHYASSAVLMLRNNGVPARYVEVYILTQEDMNNGVYPDTPAGKDGYKIVDIKDTNAHAWVEVYFDGIGWLPIEFTKGYSNSGISEILPEVNEDKLTPTATTAPTNTPTSTVKPKPTATDTPKPTKSATTPPKQNGTEEVQEISRKELPWYVSLILWIIATIAVIAILFYLRYRLIWLQRSTKLKKGSYQRRVLACYQEIEDILDYLGYEKRNTTSYQDYAIEIEKLCPSLPKGYQRVVLIALRARFSKIEITEKEHSFVLLYYRDTRVRIFEEKHAIKRFFLKYWKCL</sequence>
<dbReference type="InterPro" id="IPR052901">
    <property type="entry name" value="Bact_TGase-like"/>
</dbReference>
<feature type="transmembrane region" description="Helical" evidence="2">
    <location>
        <begin position="239"/>
        <end position="257"/>
    </location>
</feature>
<feature type="transmembrane region" description="Helical" evidence="2">
    <location>
        <begin position="193"/>
        <end position="211"/>
    </location>
</feature>
<feature type="domain" description="Transglutaminase-like" evidence="3">
    <location>
        <begin position="574"/>
        <end position="658"/>
    </location>
</feature>
<name>A0A3D2X4W8_9FIRM</name>
<dbReference type="AlphaFoldDB" id="A0A3D2X4W8"/>
<dbReference type="InterPro" id="IPR002931">
    <property type="entry name" value="Transglutaminase-like"/>
</dbReference>
<dbReference type="SMART" id="SM00460">
    <property type="entry name" value="TGc"/>
    <property type="match status" value="1"/>
</dbReference>
<keyword evidence="2" id="KW-0812">Transmembrane</keyword>
<evidence type="ECO:0000313" key="4">
    <source>
        <dbReference type="EMBL" id="HCL02152.1"/>
    </source>
</evidence>
<keyword evidence="2" id="KW-0472">Membrane</keyword>
<dbReference type="EMBL" id="DPVV01000234">
    <property type="protein sequence ID" value="HCL02152.1"/>
    <property type="molecule type" value="Genomic_DNA"/>
</dbReference>
<feature type="region of interest" description="Disordered" evidence="1">
    <location>
        <begin position="677"/>
        <end position="721"/>
    </location>
</feature>
<dbReference type="InterPro" id="IPR038765">
    <property type="entry name" value="Papain-like_cys_pep_sf"/>
</dbReference>
<feature type="compositionally biased region" description="Low complexity" evidence="1">
    <location>
        <begin position="678"/>
        <end position="714"/>
    </location>
</feature>
<feature type="transmembrane region" description="Helical" evidence="2">
    <location>
        <begin position="168"/>
        <end position="187"/>
    </location>
</feature>